<dbReference type="GO" id="GO:0008168">
    <property type="term" value="F:methyltransferase activity"/>
    <property type="evidence" value="ECO:0007669"/>
    <property type="project" value="UniProtKB-KW"/>
</dbReference>
<comment type="cofactor">
    <cofactor evidence="1">
        <name>Zn(2+)</name>
        <dbReference type="ChEBI" id="CHEBI:29105"/>
    </cofactor>
</comment>
<dbReference type="Gene3D" id="3.40.10.10">
    <property type="entry name" value="DNA Methylphosphotriester Repair Domain"/>
    <property type="match status" value="1"/>
</dbReference>
<keyword evidence="10" id="KW-0804">Transcription</keyword>
<dbReference type="GO" id="GO:0006307">
    <property type="term" value="P:DNA alkylation repair"/>
    <property type="evidence" value="ECO:0007669"/>
    <property type="project" value="UniProtKB-ARBA"/>
</dbReference>
<evidence type="ECO:0000256" key="4">
    <source>
        <dbReference type="ARBA" id="ARBA00022723"/>
    </source>
</evidence>
<keyword evidence="5" id="KW-0227">DNA damage</keyword>
<evidence type="ECO:0000256" key="8">
    <source>
        <dbReference type="ARBA" id="ARBA00023125"/>
    </source>
</evidence>
<organism evidence="14 15">
    <name type="scientific">Beauveria bassiana</name>
    <name type="common">White muscardine disease fungus</name>
    <name type="synonym">Tritirachium shiotae</name>
    <dbReference type="NCBI Taxonomy" id="176275"/>
    <lineage>
        <taxon>Eukaryota</taxon>
        <taxon>Fungi</taxon>
        <taxon>Dikarya</taxon>
        <taxon>Ascomycota</taxon>
        <taxon>Pezizomycotina</taxon>
        <taxon>Sordariomycetes</taxon>
        <taxon>Hypocreomycetidae</taxon>
        <taxon>Hypocreales</taxon>
        <taxon>Cordycipitaceae</taxon>
        <taxon>Beauveria</taxon>
    </lineage>
</organism>
<dbReference type="Pfam" id="PF00165">
    <property type="entry name" value="HTH_AraC"/>
    <property type="match status" value="1"/>
</dbReference>
<evidence type="ECO:0000256" key="3">
    <source>
        <dbReference type="ARBA" id="ARBA00022679"/>
    </source>
</evidence>
<sequence>MIRDTIGHFESKTRFISLVTVNIPSRAVHRRPTRTRRHDCPFYSPNMCAEQQNTTDSTRLFRDEARRWQAVQDRDAAADGLFVYAVKTTKIYCRPICKARLARRANVSFYDTGRAAHEAGFRACKRCRPELAGGMPEELAVRKIRAFVDGWRDGEGGGGDGNGDGDGDGDATNADRNLRQRRRQRLSLSQMARQTGLSKWHFHRVFKRCVGVTPSEFLRSGEKETESWSPPTSGTVSPWTDADLDLVLGLLPMDQEEKKQGCPDTTGFALCGVESALMPLSEDGLGWDDANLSFDDFLVWPDWPEEAAKSA</sequence>
<dbReference type="InterPro" id="IPR018060">
    <property type="entry name" value="HTH_AraC"/>
</dbReference>
<feature type="domain" description="HTH araC/xylS-type" evidence="13">
    <location>
        <begin position="174"/>
        <end position="220"/>
    </location>
</feature>
<name>A0A2S7Y167_BEABA</name>
<evidence type="ECO:0000313" key="15">
    <source>
        <dbReference type="Proteomes" id="UP000237441"/>
    </source>
</evidence>
<keyword evidence="9" id="KW-0010">Activator</keyword>
<protein>
    <recommendedName>
        <fullName evidence="13">HTH araC/xylS-type domain-containing protein</fullName>
    </recommendedName>
</protein>
<keyword evidence="7" id="KW-0805">Transcription regulation</keyword>
<dbReference type="SUPFAM" id="SSF57884">
    <property type="entry name" value="Ada DNA repair protein, N-terminal domain (N-Ada 10)"/>
    <property type="match status" value="1"/>
</dbReference>
<dbReference type="EMBL" id="JRHA01000002">
    <property type="protein sequence ID" value="PQK09915.1"/>
    <property type="molecule type" value="Genomic_DNA"/>
</dbReference>
<keyword evidence="3" id="KW-0808">Transferase</keyword>
<evidence type="ECO:0000256" key="7">
    <source>
        <dbReference type="ARBA" id="ARBA00023015"/>
    </source>
</evidence>
<dbReference type="GO" id="GO:0043565">
    <property type="term" value="F:sequence-specific DNA binding"/>
    <property type="evidence" value="ECO:0007669"/>
    <property type="project" value="InterPro"/>
</dbReference>
<accession>A0A2S7Y167</accession>
<dbReference type="InterPro" id="IPR004026">
    <property type="entry name" value="Ada_DNA_repair_Zn-bd"/>
</dbReference>
<keyword evidence="6" id="KW-0862">Zinc</keyword>
<gene>
    <name evidence="14" type="ORF">BB8028_0002g02390</name>
</gene>
<evidence type="ECO:0000259" key="13">
    <source>
        <dbReference type="PROSITE" id="PS01124"/>
    </source>
</evidence>
<evidence type="ECO:0000256" key="1">
    <source>
        <dbReference type="ARBA" id="ARBA00001947"/>
    </source>
</evidence>
<dbReference type="OrthoDB" id="2447880at2759"/>
<dbReference type="GO" id="GO:0008270">
    <property type="term" value="F:zinc ion binding"/>
    <property type="evidence" value="ECO:0007669"/>
    <property type="project" value="InterPro"/>
</dbReference>
<dbReference type="InterPro" id="IPR035451">
    <property type="entry name" value="Ada-like_dom_sf"/>
</dbReference>
<comment type="caution">
    <text evidence="14">The sequence shown here is derived from an EMBL/GenBank/DDBJ whole genome shotgun (WGS) entry which is preliminary data.</text>
</comment>
<evidence type="ECO:0000256" key="6">
    <source>
        <dbReference type="ARBA" id="ARBA00022833"/>
    </source>
</evidence>
<dbReference type="PROSITE" id="PS01124">
    <property type="entry name" value="HTH_ARAC_FAMILY_2"/>
    <property type="match status" value="1"/>
</dbReference>
<dbReference type="GO" id="GO:0003700">
    <property type="term" value="F:DNA-binding transcription factor activity"/>
    <property type="evidence" value="ECO:0007669"/>
    <property type="project" value="InterPro"/>
</dbReference>
<reference evidence="14 15" key="1">
    <citation type="submission" date="2016-07" db="EMBL/GenBank/DDBJ databases">
        <title>Comparative genomics of the entomopathogenic fungus Beauveria bassiana.</title>
        <authorList>
            <person name="Valero Jimenez C.A."/>
            <person name="Zwaan B.J."/>
            <person name="Van Kan J.A."/>
            <person name="Takken W."/>
            <person name="Debets A.J."/>
            <person name="Schoustra S.E."/>
            <person name="Koenraadt C.J."/>
        </authorList>
    </citation>
    <scope>NUCLEOTIDE SEQUENCE [LARGE SCALE GENOMIC DNA]</scope>
    <source>
        <strain evidence="14 15">ARSEF 8028</strain>
    </source>
</reference>
<evidence type="ECO:0000256" key="11">
    <source>
        <dbReference type="ARBA" id="ARBA00023204"/>
    </source>
</evidence>
<dbReference type="Proteomes" id="UP000237441">
    <property type="component" value="Unassembled WGS sequence"/>
</dbReference>
<keyword evidence="11" id="KW-0234">DNA repair</keyword>
<dbReference type="GO" id="GO:0032259">
    <property type="term" value="P:methylation"/>
    <property type="evidence" value="ECO:0007669"/>
    <property type="project" value="UniProtKB-KW"/>
</dbReference>
<feature type="region of interest" description="Disordered" evidence="12">
    <location>
        <begin position="152"/>
        <end position="177"/>
    </location>
</feature>
<evidence type="ECO:0000256" key="10">
    <source>
        <dbReference type="ARBA" id="ARBA00023163"/>
    </source>
</evidence>
<dbReference type="InterPro" id="IPR009057">
    <property type="entry name" value="Homeodomain-like_sf"/>
</dbReference>
<dbReference type="Gene3D" id="1.10.10.60">
    <property type="entry name" value="Homeodomain-like"/>
    <property type="match status" value="1"/>
</dbReference>
<dbReference type="SUPFAM" id="SSF46689">
    <property type="entry name" value="Homeodomain-like"/>
    <property type="match status" value="1"/>
</dbReference>
<keyword evidence="2" id="KW-0489">Methyltransferase</keyword>
<evidence type="ECO:0000256" key="2">
    <source>
        <dbReference type="ARBA" id="ARBA00022603"/>
    </source>
</evidence>
<keyword evidence="8" id="KW-0238">DNA-binding</keyword>
<evidence type="ECO:0000313" key="14">
    <source>
        <dbReference type="EMBL" id="PQK09915.1"/>
    </source>
</evidence>
<dbReference type="Pfam" id="PF02805">
    <property type="entry name" value="Ada_Zn_binding"/>
    <property type="match status" value="1"/>
</dbReference>
<proteinExistence type="predicted"/>
<evidence type="ECO:0000256" key="9">
    <source>
        <dbReference type="ARBA" id="ARBA00023159"/>
    </source>
</evidence>
<evidence type="ECO:0000256" key="5">
    <source>
        <dbReference type="ARBA" id="ARBA00022763"/>
    </source>
</evidence>
<evidence type="ECO:0000256" key="12">
    <source>
        <dbReference type="SAM" id="MobiDB-lite"/>
    </source>
</evidence>
<dbReference type="AlphaFoldDB" id="A0A2S7Y167"/>
<dbReference type="FunFam" id="3.40.10.10:FF:000001">
    <property type="entry name" value="DNA-3-methyladenine glycosylase 2"/>
    <property type="match status" value="1"/>
</dbReference>
<keyword evidence="4" id="KW-0479">Metal-binding</keyword>